<evidence type="ECO:0000256" key="6">
    <source>
        <dbReference type="ARBA" id="ARBA00023242"/>
    </source>
</evidence>
<feature type="compositionally biased region" description="Polar residues" evidence="8">
    <location>
        <begin position="288"/>
        <end position="300"/>
    </location>
</feature>
<evidence type="ECO:0000256" key="3">
    <source>
        <dbReference type="ARBA" id="ARBA00022737"/>
    </source>
</evidence>
<feature type="domain" description="C2H2-type" evidence="9">
    <location>
        <begin position="23"/>
        <end position="47"/>
    </location>
</feature>
<dbReference type="Proteomes" id="UP001465668">
    <property type="component" value="Unassembled WGS sequence"/>
</dbReference>
<dbReference type="PROSITE" id="PS50157">
    <property type="entry name" value="ZINC_FINGER_C2H2_2"/>
    <property type="match status" value="2"/>
</dbReference>
<evidence type="ECO:0000256" key="7">
    <source>
        <dbReference type="PROSITE-ProRule" id="PRU00042"/>
    </source>
</evidence>
<dbReference type="PANTHER" id="PTHR40626:SF18">
    <property type="entry name" value="NICOTINATE CATABOLISM CLUSTER-SPECIFIC TRANSCRIPTION FACTOR"/>
    <property type="match status" value="1"/>
</dbReference>
<evidence type="ECO:0000256" key="5">
    <source>
        <dbReference type="ARBA" id="ARBA00022833"/>
    </source>
</evidence>
<feature type="region of interest" description="Disordered" evidence="8">
    <location>
        <begin position="790"/>
        <end position="811"/>
    </location>
</feature>
<accession>A0ABR2Y5W6</accession>
<feature type="domain" description="C2H2-type" evidence="9">
    <location>
        <begin position="52"/>
        <end position="79"/>
    </location>
</feature>
<organism evidence="10 11">
    <name type="scientific">Seiridium cardinale</name>
    <dbReference type="NCBI Taxonomy" id="138064"/>
    <lineage>
        <taxon>Eukaryota</taxon>
        <taxon>Fungi</taxon>
        <taxon>Dikarya</taxon>
        <taxon>Ascomycota</taxon>
        <taxon>Pezizomycotina</taxon>
        <taxon>Sordariomycetes</taxon>
        <taxon>Xylariomycetidae</taxon>
        <taxon>Amphisphaeriales</taxon>
        <taxon>Sporocadaceae</taxon>
        <taxon>Seiridium</taxon>
    </lineage>
</organism>
<name>A0ABR2Y5W6_9PEZI</name>
<dbReference type="Pfam" id="PF04082">
    <property type="entry name" value="Fungal_trans"/>
    <property type="match status" value="1"/>
</dbReference>
<keyword evidence="6" id="KW-0539">Nucleus</keyword>
<dbReference type="SMART" id="SM00355">
    <property type="entry name" value="ZnF_C2H2"/>
    <property type="match status" value="2"/>
</dbReference>
<dbReference type="InterPro" id="IPR018294">
    <property type="entry name" value="ISPD_synthase_CS"/>
</dbReference>
<keyword evidence="2" id="KW-0479">Metal-binding</keyword>
<feature type="compositionally biased region" description="Polar residues" evidence="8">
    <location>
        <begin position="308"/>
        <end position="355"/>
    </location>
</feature>
<dbReference type="PROSITE" id="PS01295">
    <property type="entry name" value="ISPD"/>
    <property type="match status" value="1"/>
</dbReference>
<keyword evidence="4 7" id="KW-0863">Zinc-finger</keyword>
<dbReference type="InterPro" id="IPR013087">
    <property type="entry name" value="Znf_C2H2_type"/>
</dbReference>
<keyword evidence="5" id="KW-0862">Zinc</keyword>
<evidence type="ECO:0000259" key="9">
    <source>
        <dbReference type="PROSITE" id="PS50157"/>
    </source>
</evidence>
<keyword evidence="11" id="KW-1185">Reference proteome</keyword>
<sequence>MERRAGQRRTATGTDANERAKSFICSHPGCGKRFSRLEHQRRHEYNHGVGDATCPRCSAHFKRPDLLERHLNRHRQKDEEAGGEGYGILNTRKRAWKAPDGSVVPKKPSVTAQQTSPNQPSGQNQSDIVSSGQENNAGVPISPPASTGHSDHGQFQEFPHEQHDDSNLLLGGNSWSSGIGSIEEPNADVQENFWVDPGLLPPAIPASQQFALPYDDIFQPDTASSFNMPYTTAANYHWLFEQNNTIFDTLADQCAMDIDSGFQTTIPSQEFQSMGMEPMVSNHEHSAPTKSSCDSIQNQGAGYPQVISPVSKNQTPARLTERSSNTTASNVSGRNTESVVSQTNHATPTQTQVSHKSPPSSELERPLSTLKPPSRLPVIHDDARDRLLEIIDVAQPAVPSGSFSAWDHDLLSLGALQDYLDLFFTKFNTTYPLIHCATFDTDRTEPLLLLSVLLLGATYSSRDAHQLAVCIHDVVRPQIFAHAGFSAKPELWVLQTILLVECFGKSRAGQKQHDISHLFHGLLINLIRRSDCQTVQTAPFRKPPAGKDKPETYWRQWAEAEEKKRLALLCFMWDTQHAVLFCQSLCMSAFELRLSMPCSQALWEANDETGWRGIQNAESQPEISYLTALKSYLFNPGSQRPAQLNALSRVLVLHGLMSISWDLERRDQTALGVVSFVGGVNWRNRLGDAYDLWKTDFDSYCSEYVIKQRQLSQAPGNESVDWNTARREFATFTTAYNSIYRAAHILLNSSFLDVQIYAGSRHILGRPIRRGDYIRSEKIVRRWTSGNDGADLAPSFDSPRPGNSTEEPVSTSAAVAAHHAACMLREASTHLDDFDSMGIFHVPWCFYLATLTVWAFQHARPSRWNGNEDESSEMVWDARKEMDELLSSMTGAKLWKLGSTQGRGSTAGLCFYMSEVLGRVRWGIVHAGTLVLKALIPMRLVGQYEGL</sequence>
<proteinExistence type="predicted"/>
<dbReference type="PROSITE" id="PS00028">
    <property type="entry name" value="ZINC_FINGER_C2H2_1"/>
    <property type="match status" value="2"/>
</dbReference>
<protein>
    <submittedName>
        <fullName evidence="10">Fungal-specific transcription factor domain-containing protein</fullName>
    </submittedName>
</protein>
<feature type="compositionally biased region" description="Polar residues" evidence="8">
    <location>
        <begin position="110"/>
        <end position="136"/>
    </location>
</feature>
<feature type="region of interest" description="Disordered" evidence="8">
    <location>
        <begin position="1"/>
        <end position="21"/>
    </location>
</feature>
<comment type="subcellular location">
    <subcellularLocation>
        <location evidence="1">Nucleus</location>
    </subcellularLocation>
</comment>
<dbReference type="PANTHER" id="PTHR40626">
    <property type="entry name" value="MIP31509P"/>
    <property type="match status" value="1"/>
</dbReference>
<dbReference type="EMBL" id="JARVKM010000003">
    <property type="protein sequence ID" value="KAK9781726.1"/>
    <property type="molecule type" value="Genomic_DNA"/>
</dbReference>
<evidence type="ECO:0000313" key="11">
    <source>
        <dbReference type="Proteomes" id="UP001465668"/>
    </source>
</evidence>
<evidence type="ECO:0000256" key="4">
    <source>
        <dbReference type="ARBA" id="ARBA00022771"/>
    </source>
</evidence>
<feature type="compositionally biased region" description="Polar residues" evidence="8">
    <location>
        <begin position="801"/>
        <end position="811"/>
    </location>
</feature>
<evidence type="ECO:0000256" key="8">
    <source>
        <dbReference type="SAM" id="MobiDB-lite"/>
    </source>
</evidence>
<evidence type="ECO:0000256" key="1">
    <source>
        <dbReference type="ARBA" id="ARBA00004123"/>
    </source>
</evidence>
<feature type="region of interest" description="Disordered" evidence="8">
    <location>
        <begin position="94"/>
        <end position="172"/>
    </location>
</feature>
<feature type="compositionally biased region" description="Basic and acidic residues" evidence="8">
    <location>
        <begin position="149"/>
        <end position="166"/>
    </location>
</feature>
<evidence type="ECO:0000313" key="10">
    <source>
        <dbReference type="EMBL" id="KAK9781726.1"/>
    </source>
</evidence>
<keyword evidence="3" id="KW-0677">Repeat</keyword>
<dbReference type="InterPro" id="IPR051059">
    <property type="entry name" value="VerF-like"/>
</dbReference>
<feature type="region of interest" description="Disordered" evidence="8">
    <location>
        <begin position="280"/>
        <end position="376"/>
    </location>
</feature>
<dbReference type="CDD" id="cd12148">
    <property type="entry name" value="fungal_TF_MHR"/>
    <property type="match status" value="1"/>
</dbReference>
<evidence type="ECO:0000256" key="2">
    <source>
        <dbReference type="ARBA" id="ARBA00022723"/>
    </source>
</evidence>
<dbReference type="Gene3D" id="3.30.160.60">
    <property type="entry name" value="Classic Zinc Finger"/>
    <property type="match status" value="1"/>
</dbReference>
<gene>
    <name evidence="10" type="ORF">SCAR479_01597</name>
</gene>
<comment type="caution">
    <text evidence="10">The sequence shown here is derived from an EMBL/GenBank/DDBJ whole genome shotgun (WGS) entry which is preliminary data.</text>
</comment>
<reference evidence="10 11" key="1">
    <citation type="submission" date="2024-02" db="EMBL/GenBank/DDBJ databases">
        <title>First draft genome assembly of two strains of Seiridium cardinale.</title>
        <authorList>
            <person name="Emiliani G."/>
            <person name="Scali E."/>
        </authorList>
    </citation>
    <scope>NUCLEOTIDE SEQUENCE [LARGE SCALE GENOMIC DNA]</scope>
    <source>
        <strain evidence="10 11">BM-138-000479</strain>
    </source>
</reference>
<dbReference type="InterPro" id="IPR007219">
    <property type="entry name" value="XnlR_reg_dom"/>
</dbReference>